<dbReference type="GO" id="GO:0034599">
    <property type="term" value="P:cellular response to oxidative stress"/>
    <property type="evidence" value="ECO:0007669"/>
    <property type="project" value="InterPro"/>
</dbReference>
<feature type="region of interest" description="Disordered" evidence="1">
    <location>
        <begin position="139"/>
        <end position="171"/>
    </location>
</feature>
<accession>A0A0C7MZ59</accession>
<dbReference type="EMBL" id="LN736366">
    <property type="protein sequence ID" value="CEP63017.1"/>
    <property type="molecule type" value="Genomic_DNA"/>
</dbReference>
<dbReference type="GeneID" id="34686505"/>
<dbReference type="InterPro" id="IPR013877">
    <property type="entry name" value="YAP-bd/ALF4/Glomulin"/>
</dbReference>
<organism evidence="2 3">
    <name type="scientific">Lachancea lanzarotensis</name>
    <dbReference type="NCBI Taxonomy" id="1245769"/>
    <lineage>
        <taxon>Eukaryota</taxon>
        <taxon>Fungi</taxon>
        <taxon>Dikarya</taxon>
        <taxon>Ascomycota</taxon>
        <taxon>Saccharomycotina</taxon>
        <taxon>Saccharomycetes</taxon>
        <taxon>Saccharomycetales</taxon>
        <taxon>Saccharomycetaceae</taxon>
        <taxon>Lachancea</taxon>
    </lineage>
</organism>
<keyword evidence="3" id="KW-1185">Reference proteome</keyword>
<dbReference type="Pfam" id="PF08568">
    <property type="entry name" value="Kinetochor_Ybp2"/>
    <property type="match status" value="1"/>
</dbReference>
<dbReference type="AlphaFoldDB" id="A0A0C7MZ59"/>
<dbReference type="InterPro" id="IPR040347">
    <property type="entry name" value="YBP1/2"/>
</dbReference>
<name>A0A0C7MZ59_9SACH</name>
<sequence>MKHGPELCKKLELAFSEYENDALSLVTIIDLYSMNFINEGFRTDKAQFLQVLLSNLKKNSRVAEQIGWDLPKILLRFLDAKNVDRDLSLSQNVVISTALKCFNEIALLGNAKECFLAGCEIIEGLSLQGVELEDEQEEVFDDETEDDGDGYGDEDIDDDDTDKAFSEDGDYDGTENAAKIATEKAATQAFIDVLDRAPEEFTLELKLHALMELVSTTIKRIQTSYPSKFLATAVGSFLSFIKSNAADIDDCIFVLRRVYMFCRNYIPPLAQPNIAETLSPEEFENLVEDENALQRKLLQCLLTNAVGQLLLTRQMHTAAEYVMKLKNMDTSVLDYVLRQDMREMVARCYHLAYSFDIDVKEAFKTQCVKESVSIYQSLPQESEIVNEAAKSGITQLIYQLAHTYNVQKKLTEKSLSLDPAGILALATYHYQETGNVLYPEIRIDEAIYMFLRFFTPEVYSQTAPNLYAIECCQYWLWVAVTTSSCQENRVILGAMPSYVVATFLQIQLLRSFNIASDGPRMASFTLLTRTMCLIPESDAFEFVKDTLLNCPSNLMKCCILGILKDLMINTRGSMVETSEQLSKLSISGESKQSAKPELPSRPYIIINEDRKATIHALAVMSFEDAKKSPVKESLVLSLTYLNLFVSLKLKWDRSLLAEIRDTANDTVGFLEKTSLPEIDFIKLANENLESFLSQ</sequence>
<dbReference type="PANTHER" id="PTHR28020:SF1">
    <property type="entry name" value="YAP1-BINDING PROTEIN 1-RELATED"/>
    <property type="match status" value="1"/>
</dbReference>
<protein>
    <submittedName>
        <fullName evidence="2">LALA0S07e00518g1_1</fullName>
    </submittedName>
</protein>
<evidence type="ECO:0000256" key="1">
    <source>
        <dbReference type="SAM" id="MobiDB-lite"/>
    </source>
</evidence>
<gene>
    <name evidence="2" type="ORF">LALA0_S07e00518g</name>
</gene>
<dbReference type="GO" id="GO:0005737">
    <property type="term" value="C:cytoplasm"/>
    <property type="evidence" value="ECO:0007669"/>
    <property type="project" value="TreeGrafter"/>
</dbReference>
<dbReference type="RefSeq" id="XP_022629238.1">
    <property type="nucleotide sequence ID" value="XM_022771319.1"/>
</dbReference>
<dbReference type="PANTHER" id="PTHR28020">
    <property type="entry name" value="YAP1-BINDING PROTEIN 1-RELATED"/>
    <property type="match status" value="1"/>
</dbReference>
<evidence type="ECO:0000313" key="2">
    <source>
        <dbReference type="EMBL" id="CEP63017.1"/>
    </source>
</evidence>
<dbReference type="Proteomes" id="UP000054304">
    <property type="component" value="Unassembled WGS sequence"/>
</dbReference>
<reference evidence="2 3" key="1">
    <citation type="submission" date="2014-12" db="EMBL/GenBank/DDBJ databases">
        <authorList>
            <person name="Neuveglise Cecile"/>
        </authorList>
    </citation>
    <scope>NUCLEOTIDE SEQUENCE [LARGE SCALE GENOMIC DNA]</scope>
    <source>
        <strain evidence="2 3">CBS 12615</strain>
    </source>
</reference>
<proteinExistence type="predicted"/>
<dbReference type="HOGENOM" id="CLU_024514_0_0_1"/>
<dbReference type="STRING" id="1245769.A0A0C7MZ59"/>
<evidence type="ECO:0000313" key="3">
    <source>
        <dbReference type="Proteomes" id="UP000054304"/>
    </source>
</evidence>
<dbReference type="OrthoDB" id="5396786at2759"/>